<dbReference type="Proteomes" id="UP000249396">
    <property type="component" value="Unassembled WGS sequence"/>
</dbReference>
<sequence>MRMTFLLKYLAPLALVLLASGCAKTNVRATNEVAYTGLPRPERVLIYNFAVSPADIQENSSIFAKIGRNMENKDQTAEEIQVGREVADALATELTTKIAGMGLNSLRADRNMPITKGSILITGQFTKIDEGNRLRRNLIGLGMGQSSVDAAVSVLAPGGSELEEIIAFNAHADSGNMPGAGIMGPAGAAAGAGTAAVLATNAAMTGVKTYKSASATQAKKIAEKIAAELAKYFAQQGWINPALAQ</sequence>
<feature type="chain" id="PRO_5016057406" description="DUF4410 domain-containing protein" evidence="1">
    <location>
        <begin position="26"/>
        <end position="245"/>
    </location>
</feature>
<keyword evidence="1" id="KW-0732">Signal</keyword>
<evidence type="ECO:0000313" key="2">
    <source>
        <dbReference type="EMBL" id="PZN80204.1"/>
    </source>
</evidence>
<protein>
    <recommendedName>
        <fullName evidence="4">DUF4410 domain-containing protein</fullName>
    </recommendedName>
</protein>
<dbReference type="PROSITE" id="PS51257">
    <property type="entry name" value="PROKAR_LIPOPROTEIN"/>
    <property type="match status" value="1"/>
</dbReference>
<evidence type="ECO:0000313" key="3">
    <source>
        <dbReference type="Proteomes" id="UP000249396"/>
    </source>
</evidence>
<dbReference type="AlphaFoldDB" id="A0A2W4T603"/>
<dbReference type="InterPro" id="IPR025522">
    <property type="entry name" value="DUF4410"/>
</dbReference>
<proteinExistence type="predicted"/>
<name>A0A2W4T603_9GAMM</name>
<organism evidence="2 3">
    <name type="scientific">Candidatus Methylumidiphilus alinenensis</name>
    <dbReference type="NCBI Taxonomy" id="2202197"/>
    <lineage>
        <taxon>Bacteria</taxon>
        <taxon>Pseudomonadati</taxon>
        <taxon>Pseudomonadota</taxon>
        <taxon>Gammaproteobacteria</taxon>
        <taxon>Methylococcales</taxon>
        <taxon>Candidatus Methylumidiphilus</taxon>
    </lineage>
</organism>
<dbReference type="EMBL" id="QJPH01000287">
    <property type="protein sequence ID" value="PZN80204.1"/>
    <property type="molecule type" value="Genomic_DNA"/>
</dbReference>
<evidence type="ECO:0008006" key="4">
    <source>
        <dbReference type="Google" id="ProtNLM"/>
    </source>
</evidence>
<reference evidence="2 3" key="1">
    <citation type="journal article" date="2018" name="Aquat. Microb. Ecol.">
        <title>Gammaproteobacterial methanotrophs dominate.</title>
        <authorList>
            <person name="Rissanen A.J."/>
            <person name="Saarenheimo J."/>
            <person name="Tiirola M."/>
            <person name="Peura S."/>
            <person name="Aalto S.L."/>
            <person name="Karvinen A."/>
            <person name="Nykanen H."/>
        </authorList>
    </citation>
    <scope>NUCLEOTIDE SEQUENCE [LARGE SCALE GENOMIC DNA]</scope>
    <source>
        <strain evidence="2">AMbin10</strain>
    </source>
</reference>
<accession>A0A2W4T603</accession>
<evidence type="ECO:0000256" key="1">
    <source>
        <dbReference type="SAM" id="SignalP"/>
    </source>
</evidence>
<gene>
    <name evidence="2" type="ORF">DM484_10305</name>
</gene>
<comment type="caution">
    <text evidence="2">The sequence shown here is derived from an EMBL/GenBank/DDBJ whole genome shotgun (WGS) entry which is preliminary data.</text>
</comment>
<feature type="signal peptide" evidence="1">
    <location>
        <begin position="1"/>
        <end position="25"/>
    </location>
</feature>
<dbReference type="Pfam" id="PF14366">
    <property type="entry name" value="DUF4410"/>
    <property type="match status" value="1"/>
</dbReference>